<feature type="region of interest" description="Disordered" evidence="1">
    <location>
        <begin position="33"/>
        <end position="118"/>
    </location>
</feature>
<keyword evidence="4" id="KW-1185">Reference proteome</keyword>
<sequence length="135" mass="15350">MKIIAISLAATGFFLSSLSACGDMNDGGINETTTGFNTNQTHGFDTPYVEMDNDRRQSRTGIWNQRRRDDAHFQSNAMNSSWRGGTHVQTREYDVRGRGFDRGAKGQQERIRGQRAQDDMYRRSGRLNMDGNYTD</sequence>
<organism evidence="3 4">
    <name type="scientific">Evansella tamaricis</name>
    <dbReference type="NCBI Taxonomy" id="2069301"/>
    <lineage>
        <taxon>Bacteria</taxon>
        <taxon>Bacillati</taxon>
        <taxon>Bacillota</taxon>
        <taxon>Bacilli</taxon>
        <taxon>Bacillales</taxon>
        <taxon>Bacillaceae</taxon>
        <taxon>Evansella</taxon>
    </lineage>
</organism>
<feature type="chain" id="PRO_5047054203" description="Lipoprotein" evidence="2">
    <location>
        <begin position="23"/>
        <end position="135"/>
    </location>
</feature>
<dbReference type="RefSeq" id="WP_217066730.1">
    <property type="nucleotide sequence ID" value="NZ_JAHQCS010000102.1"/>
</dbReference>
<evidence type="ECO:0000256" key="1">
    <source>
        <dbReference type="SAM" id="MobiDB-lite"/>
    </source>
</evidence>
<gene>
    <name evidence="3" type="ORF">KS419_12445</name>
</gene>
<proteinExistence type="predicted"/>
<protein>
    <recommendedName>
        <fullName evidence="5">Lipoprotein</fullName>
    </recommendedName>
</protein>
<keyword evidence="2" id="KW-0732">Signal</keyword>
<feature type="compositionally biased region" description="Polar residues" evidence="1">
    <location>
        <begin position="73"/>
        <end position="83"/>
    </location>
</feature>
<evidence type="ECO:0000313" key="4">
    <source>
        <dbReference type="Proteomes" id="UP000784880"/>
    </source>
</evidence>
<reference evidence="3 4" key="1">
    <citation type="submission" date="2021-06" db="EMBL/GenBank/DDBJ databases">
        <title>Bacillus sp. RD4P76, an endophyte from a halophyte.</title>
        <authorList>
            <person name="Sun J.-Q."/>
        </authorList>
    </citation>
    <scope>NUCLEOTIDE SEQUENCE [LARGE SCALE GENOMIC DNA]</scope>
    <source>
        <strain evidence="3 4">CGMCC 1.15917</strain>
    </source>
</reference>
<dbReference type="EMBL" id="JAHQCS010000102">
    <property type="protein sequence ID" value="MBU9712552.1"/>
    <property type="molecule type" value="Genomic_DNA"/>
</dbReference>
<dbReference type="Proteomes" id="UP000784880">
    <property type="component" value="Unassembled WGS sequence"/>
</dbReference>
<feature type="compositionally biased region" description="Polar residues" evidence="1">
    <location>
        <begin position="33"/>
        <end position="43"/>
    </location>
</feature>
<evidence type="ECO:0000313" key="3">
    <source>
        <dbReference type="EMBL" id="MBU9712552.1"/>
    </source>
</evidence>
<comment type="caution">
    <text evidence="3">The sequence shown here is derived from an EMBL/GenBank/DDBJ whole genome shotgun (WGS) entry which is preliminary data.</text>
</comment>
<name>A0ABS6JI60_9BACI</name>
<evidence type="ECO:0008006" key="5">
    <source>
        <dbReference type="Google" id="ProtNLM"/>
    </source>
</evidence>
<dbReference type="PROSITE" id="PS51257">
    <property type="entry name" value="PROKAR_LIPOPROTEIN"/>
    <property type="match status" value="1"/>
</dbReference>
<accession>A0ABS6JI60</accession>
<feature type="signal peptide" evidence="2">
    <location>
        <begin position="1"/>
        <end position="22"/>
    </location>
</feature>
<evidence type="ECO:0000256" key="2">
    <source>
        <dbReference type="SAM" id="SignalP"/>
    </source>
</evidence>
<feature type="compositionally biased region" description="Basic and acidic residues" evidence="1">
    <location>
        <begin position="89"/>
        <end position="118"/>
    </location>
</feature>